<dbReference type="GO" id="GO:0006508">
    <property type="term" value="P:proteolysis"/>
    <property type="evidence" value="ECO:0007669"/>
    <property type="project" value="UniProtKB-KW"/>
</dbReference>
<evidence type="ECO:0000256" key="5">
    <source>
        <dbReference type="ARBA" id="ARBA00022833"/>
    </source>
</evidence>
<evidence type="ECO:0000256" key="9">
    <source>
        <dbReference type="PIRSR" id="PIRSR601577-2"/>
    </source>
</evidence>
<evidence type="ECO:0000256" key="1">
    <source>
        <dbReference type="ARBA" id="ARBA00005860"/>
    </source>
</evidence>
<dbReference type="InterPro" id="IPR001577">
    <property type="entry name" value="Peptidase_M8"/>
</dbReference>
<organism evidence="11 12">
    <name type="scientific">Oopsacas minuta</name>
    <dbReference type="NCBI Taxonomy" id="111878"/>
    <lineage>
        <taxon>Eukaryota</taxon>
        <taxon>Metazoa</taxon>
        <taxon>Porifera</taxon>
        <taxon>Hexactinellida</taxon>
        <taxon>Hexasterophora</taxon>
        <taxon>Lyssacinosida</taxon>
        <taxon>Leucopsacidae</taxon>
        <taxon>Oopsacas</taxon>
    </lineage>
</organism>
<evidence type="ECO:0000313" key="11">
    <source>
        <dbReference type="EMBL" id="KAI6653738.1"/>
    </source>
</evidence>
<dbReference type="GO" id="GO:0007155">
    <property type="term" value="P:cell adhesion"/>
    <property type="evidence" value="ECO:0007669"/>
    <property type="project" value="InterPro"/>
</dbReference>
<feature type="signal peptide" evidence="10">
    <location>
        <begin position="1"/>
        <end position="20"/>
    </location>
</feature>
<proteinExistence type="inferred from homology"/>
<dbReference type="GO" id="GO:0016020">
    <property type="term" value="C:membrane"/>
    <property type="evidence" value="ECO:0007669"/>
    <property type="project" value="InterPro"/>
</dbReference>
<feature type="chain" id="PRO_5043098194" description="Leishmanolysin-like peptidase" evidence="10">
    <location>
        <begin position="21"/>
        <end position="634"/>
    </location>
</feature>
<comment type="cofactor">
    <cofactor evidence="9 10">
        <name>Zn(2+)</name>
        <dbReference type="ChEBI" id="CHEBI:29105"/>
    </cofactor>
    <text evidence="9 10">Binds 1 zinc ion per subunit.</text>
</comment>
<evidence type="ECO:0000256" key="7">
    <source>
        <dbReference type="ARBA" id="ARBA00039717"/>
    </source>
</evidence>
<evidence type="ECO:0000256" key="3">
    <source>
        <dbReference type="ARBA" id="ARBA00022723"/>
    </source>
</evidence>
<dbReference type="Proteomes" id="UP001165289">
    <property type="component" value="Unassembled WGS sequence"/>
</dbReference>
<keyword evidence="5 9" id="KW-0862">Zinc</keyword>
<dbReference type="GO" id="GO:0004222">
    <property type="term" value="F:metalloendopeptidase activity"/>
    <property type="evidence" value="ECO:0007669"/>
    <property type="project" value="UniProtKB-UniRule"/>
</dbReference>
<dbReference type="Gene3D" id="2.10.55.10">
    <property type="entry name" value="Leishmanolysin domain 3"/>
    <property type="match status" value="1"/>
</dbReference>
<gene>
    <name evidence="11" type="ORF">LOD99_3242</name>
</gene>
<reference evidence="11 12" key="1">
    <citation type="journal article" date="2023" name="BMC Biol.">
        <title>The compact genome of the sponge Oopsacas minuta (Hexactinellida) is lacking key metazoan core genes.</title>
        <authorList>
            <person name="Santini S."/>
            <person name="Schenkelaars Q."/>
            <person name="Jourda C."/>
            <person name="Duchesne M."/>
            <person name="Belahbib H."/>
            <person name="Rocher C."/>
            <person name="Selva M."/>
            <person name="Riesgo A."/>
            <person name="Vervoort M."/>
            <person name="Leys S.P."/>
            <person name="Kodjabachian L."/>
            <person name="Le Bivic A."/>
            <person name="Borchiellini C."/>
            <person name="Claverie J.M."/>
            <person name="Renard E."/>
        </authorList>
    </citation>
    <scope>NUCLEOTIDE SEQUENCE [LARGE SCALE GENOMIC DNA]</scope>
    <source>
        <strain evidence="11">SPO-2</strain>
    </source>
</reference>
<dbReference type="EMBL" id="JAKMXF010000255">
    <property type="protein sequence ID" value="KAI6653738.1"/>
    <property type="molecule type" value="Genomic_DNA"/>
</dbReference>
<dbReference type="EC" id="3.4.24.-" evidence="10"/>
<evidence type="ECO:0000313" key="12">
    <source>
        <dbReference type="Proteomes" id="UP001165289"/>
    </source>
</evidence>
<keyword evidence="2 10" id="KW-0645">Protease</keyword>
<accession>A0AAV7JYK3</accession>
<evidence type="ECO:0000256" key="4">
    <source>
        <dbReference type="ARBA" id="ARBA00022801"/>
    </source>
</evidence>
<feature type="binding site" evidence="9">
    <location>
        <position position="236"/>
    </location>
    <ligand>
        <name>Zn(2+)</name>
        <dbReference type="ChEBI" id="CHEBI:29105"/>
        <note>catalytic</note>
    </ligand>
</feature>
<keyword evidence="12" id="KW-1185">Reference proteome</keyword>
<dbReference type="Gene3D" id="3.90.132.10">
    <property type="entry name" value="Leishmanolysin , domain 2"/>
    <property type="match status" value="1"/>
</dbReference>
<dbReference type="SUPFAM" id="SSF55486">
    <property type="entry name" value="Metalloproteases ('zincins'), catalytic domain"/>
    <property type="match status" value="1"/>
</dbReference>
<comment type="similarity">
    <text evidence="1 10">Belongs to the peptidase M8 family.</text>
</comment>
<comment type="caution">
    <text evidence="11">The sequence shown here is derived from an EMBL/GenBank/DDBJ whole genome shotgun (WGS) entry which is preliminary data.</text>
</comment>
<keyword evidence="6 9" id="KW-0482">Metalloprotease</keyword>
<protein>
    <recommendedName>
        <fullName evidence="7 10">Leishmanolysin-like peptidase</fullName>
        <ecNumber evidence="10">3.4.24.-</ecNumber>
    </recommendedName>
</protein>
<keyword evidence="4 10" id="KW-0378">Hydrolase</keyword>
<name>A0AAV7JYK3_9METZ</name>
<dbReference type="FunFam" id="3.90.132.10:FF:000001">
    <property type="entry name" value="leishmanolysin-like peptidase isoform X2"/>
    <property type="match status" value="1"/>
</dbReference>
<dbReference type="Gene3D" id="2.30.34.10">
    <property type="entry name" value="Leishmanolysin domain 4"/>
    <property type="match status" value="1"/>
</dbReference>
<evidence type="ECO:0000256" key="6">
    <source>
        <dbReference type="ARBA" id="ARBA00023049"/>
    </source>
</evidence>
<feature type="binding site" evidence="9">
    <location>
        <position position="232"/>
    </location>
    <ligand>
        <name>Zn(2+)</name>
        <dbReference type="ChEBI" id="CHEBI:29105"/>
        <note>catalytic</note>
    </ligand>
</feature>
<sequence>MNFLLPIAILYLGLFTQIKAYEDIPASILHPVFLEHGHVISKRQANQPIRITPFYDQDSMNFLTAEQKSYLQDIIMTNITQFFSELLSIKPLGRVVPIRSARACDGTPANVRFNDGTLALGCFGNCTSTTTTCGFSTIPEDHLSRCIECNPVTSSCNFAEGSVDGAGVSDSDYVLYVSAVNDLTKCPGILAFAGPCTLEYGLNRPVVGQVNFCPLAFTGQTDTDLLITLIKHEMIHALGFLSFLYAYYRNDDGTPRTPRVDDFDSVPTNSQGFPIPNENTVRSVNYTWETINGDVQKEVTLIVTPRVVQEARDHFGCQLLEGAELEGQGGSGSAGSHWDLRAFLNELMVSIVFSGNQPLSRITLALLEDSGWYKVNYELTGNFVGNNEGCNFVQKSCLGFYNLDTVKEENVFCFTENEQGCTVTRDNIGACWIIDQAESLDPVFQYFPQPNRGGQFFFVEYCPFHMNTYDCTNVSQAEFSPISNNGPNSRCFNHMGNLTVTIAGFDTSQPINAGCYEYSCNNTGVYVKVGDTSYHCSQRGEVLNVVQEIGAITYSVSLVCPACEAICWDRIELCSASGATTNATQTNAMTTPATQTNELTSGSTIAVTTPTDSGTVTKISFMLALLSALMAVLF</sequence>
<evidence type="ECO:0000256" key="2">
    <source>
        <dbReference type="ARBA" id="ARBA00022670"/>
    </source>
</evidence>
<dbReference type="Pfam" id="PF01457">
    <property type="entry name" value="Peptidase_M8"/>
    <property type="match status" value="1"/>
</dbReference>
<dbReference type="GO" id="GO:0046872">
    <property type="term" value="F:metal ion binding"/>
    <property type="evidence" value="ECO:0007669"/>
    <property type="project" value="UniProtKB-KW"/>
</dbReference>
<feature type="active site" evidence="8">
    <location>
        <position position="233"/>
    </location>
</feature>
<dbReference type="GO" id="GO:0005737">
    <property type="term" value="C:cytoplasm"/>
    <property type="evidence" value="ECO:0007669"/>
    <property type="project" value="TreeGrafter"/>
</dbReference>
<feature type="binding site" evidence="9">
    <location>
        <position position="337"/>
    </location>
    <ligand>
        <name>Zn(2+)</name>
        <dbReference type="ChEBI" id="CHEBI:29105"/>
        <note>catalytic</note>
    </ligand>
</feature>
<keyword evidence="3 9" id="KW-0479">Metal-binding</keyword>
<evidence type="ECO:0000256" key="8">
    <source>
        <dbReference type="PIRSR" id="PIRSR601577-1"/>
    </source>
</evidence>
<dbReference type="Gene3D" id="3.10.170.20">
    <property type="match status" value="1"/>
</dbReference>
<evidence type="ECO:0000256" key="10">
    <source>
        <dbReference type="RuleBase" id="RU366077"/>
    </source>
</evidence>
<keyword evidence="10" id="KW-0732">Signal</keyword>
<dbReference type="PANTHER" id="PTHR10942:SF0">
    <property type="entry name" value="LEISHMANOLYSIN-LIKE PEPTIDASE"/>
    <property type="match status" value="1"/>
</dbReference>
<dbReference type="PANTHER" id="PTHR10942">
    <property type="entry name" value="LEISHMANOLYSIN-LIKE PEPTIDASE"/>
    <property type="match status" value="1"/>
</dbReference>
<dbReference type="AlphaFoldDB" id="A0AAV7JYK3"/>